<name>A0A2T7NEK1_POMCA</name>
<gene>
    <name evidence="3" type="ORF">C0Q70_20099</name>
</gene>
<evidence type="ECO:0000256" key="2">
    <source>
        <dbReference type="ARBA" id="ARBA00022840"/>
    </source>
</evidence>
<dbReference type="Proteomes" id="UP000245119">
    <property type="component" value="Linkage Group LG13"/>
</dbReference>
<evidence type="ECO:0000313" key="3">
    <source>
        <dbReference type="EMBL" id="PVD19609.1"/>
    </source>
</evidence>
<evidence type="ECO:0000313" key="4">
    <source>
        <dbReference type="Proteomes" id="UP000245119"/>
    </source>
</evidence>
<organism evidence="3 4">
    <name type="scientific">Pomacea canaliculata</name>
    <name type="common">Golden apple snail</name>
    <dbReference type="NCBI Taxonomy" id="400727"/>
    <lineage>
        <taxon>Eukaryota</taxon>
        <taxon>Metazoa</taxon>
        <taxon>Spiralia</taxon>
        <taxon>Lophotrochozoa</taxon>
        <taxon>Mollusca</taxon>
        <taxon>Gastropoda</taxon>
        <taxon>Caenogastropoda</taxon>
        <taxon>Architaenioglossa</taxon>
        <taxon>Ampullarioidea</taxon>
        <taxon>Ampullariidae</taxon>
        <taxon>Pomacea</taxon>
    </lineage>
</organism>
<dbReference type="GO" id="GO:0004798">
    <property type="term" value="F:dTMP kinase activity"/>
    <property type="evidence" value="ECO:0007669"/>
    <property type="project" value="TreeGrafter"/>
</dbReference>
<reference evidence="3 4" key="1">
    <citation type="submission" date="2018-04" db="EMBL/GenBank/DDBJ databases">
        <title>The genome of golden apple snail Pomacea canaliculata provides insight into stress tolerance and invasive adaptation.</title>
        <authorList>
            <person name="Liu C."/>
            <person name="Liu B."/>
            <person name="Ren Y."/>
            <person name="Zhang Y."/>
            <person name="Wang H."/>
            <person name="Li S."/>
            <person name="Jiang F."/>
            <person name="Yin L."/>
            <person name="Zhang G."/>
            <person name="Qian W."/>
            <person name="Fan W."/>
        </authorList>
    </citation>
    <scope>NUCLEOTIDE SEQUENCE [LARGE SCALE GENOMIC DNA]</scope>
    <source>
        <strain evidence="3">SZHN2017</strain>
        <tissue evidence="3">Muscle</tissue>
    </source>
</reference>
<evidence type="ECO:0008006" key="5">
    <source>
        <dbReference type="Google" id="ProtNLM"/>
    </source>
</evidence>
<dbReference type="GO" id="GO:0004550">
    <property type="term" value="F:nucleoside diphosphate kinase activity"/>
    <property type="evidence" value="ECO:0007669"/>
    <property type="project" value="TreeGrafter"/>
</dbReference>
<dbReference type="PANTHER" id="PTHR10344:SF4">
    <property type="entry name" value="UMP-CMP KINASE 2, MITOCHONDRIAL"/>
    <property type="match status" value="1"/>
</dbReference>
<sequence>MFDYRYYLCLTEEPVYLRVRDISRSIKVTEQTALLEGKESETPLSDYSRLFVVEPSSGTSEATPAHENDTNKGYVLSCIAAQKLLANLSSVNDFTPALGLEKCQESIFRRKLFVLEKTPPGEATSGGIPQIFGDLEEHAKDVCENIQIKMYRKHAATASATEFWELDGCPNSGSEILEAVTDGDLTISPIFNEVDLSPAFHDKNRIIRTLDMCEFSEVKELWRNVLNEVPDFKESKRTVKPKDDLKHPLIVVEGMDGSGKTTLVQGLASKLKGKNFTSPIEVIRPLRSFFDKQPEIVRRAYYSLGNYLAAELLARECERCPVVLDSKQRRHACGKSPCLPLAEDLPQPSVVIFLTVTEEVRVARLHRRDGEQSTLEEKNLARDQEFRHRVLTAYKRMREPGIIEVDACGTKEEVVDKVMSELRAHKIIE</sequence>
<dbReference type="Gene3D" id="3.40.50.300">
    <property type="entry name" value="P-loop containing nucleotide triphosphate hydrolases"/>
    <property type="match status" value="2"/>
</dbReference>
<keyword evidence="2" id="KW-0067">ATP-binding</keyword>
<keyword evidence="1" id="KW-0547">Nucleotide-binding</keyword>
<comment type="caution">
    <text evidence="3">The sequence shown here is derived from an EMBL/GenBank/DDBJ whole genome shotgun (WGS) entry which is preliminary data.</text>
</comment>
<dbReference type="SUPFAM" id="SSF52540">
    <property type="entry name" value="P-loop containing nucleoside triphosphate hydrolases"/>
    <property type="match status" value="1"/>
</dbReference>
<dbReference type="GO" id="GO:0006235">
    <property type="term" value="P:dTTP biosynthetic process"/>
    <property type="evidence" value="ECO:0007669"/>
    <property type="project" value="TreeGrafter"/>
</dbReference>
<dbReference type="GO" id="GO:0006227">
    <property type="term" value="P:dUDP biosynthetic process"/>
    <property type="evidence" value="ECO:0007669"/>
    <property type="project" value="TreeGrafter"/>
</dbReference>
<evidence type="ECO:0000256" key="1">
    <source>
        <dbReference type="ARBA" id="ARBA00022741"/>
    </source>
</evidence>
<dbReference type="GO" id="GO:0005524">
    <property type="term" value="F:ATP binding"/>
    <property type="evidence" value="ECO:0007669"/>
    <property type="project" value="UniProtKB-KW"/>
</dbReference>
<dbReference type="EMBL" id="PZQS01000013">
    <property type="protein sequence ID" value="PVD19609.1"/>
    <property type="molecule type" value="Genomic_DNA"/>
</dbReference>
<proteinExistence type="predicted"/>
<protein>
    <recommendedName>
        <fullName evidence="5">Thymidylate kinase-like domain-containing protein</fullName>
    </recommendedName>
</protein>
<keyword evidence="4" id="KW-1185">Reference proteome</keyword>
<accession>A0A2T7NEK1</accession>
<dbReference type="OrthoDB" id="425602at2759"/>
<dbReference type="AlphaFoldDB" id="A0A2T7NEK1"/>
<dbReference type="STRING" id="400727.A0A2T7NEK1"/>
<dbReference type="PANTHER" id="PTHR10344">
    <property type="entry name" value="THYMIDYLATE KINASE"/>
    <property type="match status" value="1"/>
</dbReference>
<dbReference type="GO" id="GO:0006233">
    <property type="term" value="P:dTDP biosynthetic process"/>
    <property type="evidence" value="ECO:0007669"/>
    <property type="project" value="TreeGrafter"/>
</dbReference>
<dbReference type="InterPro" id="IPR027417">
    <property type="entry name" value="P-loop_NTPase"/>
</dbReference>
<dbReference type="GO" id="GO:0005739">
    <property type="term" value="C:mitochondrion"/>
    <property type="evidence" value="ECO:0007669"/>
    <property type="project" value="TreeGrafter"/>
</dbReference>